<dbReference type="SUPFAM" id="SSF53649">
    <property type="entry name" value="Alkaline phosphatase-like"/>
    <property type="match status" value="1"/>
</dbReference>
<feature type="transmembrane region" description="Helical" evidence="1">
    <location>
        <begin position="66"/>
        <end position="84"/>
    </location>
</feature>
<accession>A0ABS5AQ76</accession>
<keyword evidence="1" id="KW-1133">Transmembrane helix</keyword>
<feature type="transmembrane region" description="Helical" evidence="1">
    <location>
        <begin position="12"/>
        <end position="29"/>
    </location>
</feature>
<proteinExistence type="predicted"/>
<comment type="caution">
    <text evidence="2">The sequence shown here is derived from an EMBL/GenBank/DDBJ whole genome shotgun (WGS) entry which is preliminary data.</text>
</comment>
<evidence type="ECO:0000256" key="1">
    <source>
        <dbReference type="SAM" id="Phobius"/>
    </source>
</evidence>
<dbReference type="RefSeq" id="WP_086781805.1">
    <property type="nucleotide sequence ID" value="NZ_JAGIOO010000001.1"/>
</dbReference>
<keyword evidence="1" id="KW-0472">Membrane</keyword>
<evidence type="ECO:0008006" key="4">
    <source>
        <dbReference type="Google" id="ProtNLM"/>
    </source>
</evidence>
<reference evidence="2 3" key="1">
    <citation type="submission" date="2021-03" db="EMBL/GenBank/DDBJ databases">
        <title>Sequencing the genomes of 1000 actinobacteria strains.</title>
        <authorList>
            <person name="Klenk H.-P."/>
        </authorList>
    </citation>
    <scope>NUCLEOTIDE SEQUENCE [LARGE SCALE GENOMIC DNA]</scope>
    <source>
        <strain evidence="2 3">DSM 44580</strain>
    </source>
</reference>
<sequence length="534" mass="56952">MPGEPSQLRRALGWAGTALAALLVLFALLSPHDADEFTASAFARLPVEGLLGVLVLLVLPGRWRRITGLAAGALLGLVTVVKLLDLGFDAVLFRPFDLVLDWPLLGPAVDFVRTTMGRPVAILVQALAIALVAGLVALCALAVRHLAVLLARRRAAVIRVVAALAVLWLLGAVPASTGGVTAFLAQHAVQVRKGLADREEFARQTAVDPFRATPGGELLGALRGKDVLVVFVESYGRDALDNPALAPAITPLLDNGSRELAELGYRSRSGFLTSPTAGGGSWLAQATLLSGLWIDNQQRYQTLVASDRRTLTSAFHDAGWRSIGVVPGITRAWPEGEFFGYDRIYAAADLGYRGPRFGFATAPDQFTLSTFQRAERTPGDRTPVMAAIPLVTSHVPWTPTPALLPWDGLGDGSVYDSMPSGGGPPAGLLGRSQEQVRADYRTSLSYTLSTLVSYVRTHGDDDLVLLFLGDHQPNQAVTGTGASRDVPVTVVSKVPVVEARSAEWGWTEGLRPGAGAPVWPMHTFRDRFLAAFGR</sequence>
<feature type="transmembrane region" description="Helical" evidence="1">
    <location>
        <begin position="120"/>
        <end position="143"/>
    </location>
</feature>
<organism evidence="2 3">
    <name type="scientific">Crossiella equi</name>
    <dbReference type="NCBI Taxonomy" id="130796"/>
    <lineage>
        <taxon>Bacteria</taxon>
        <taxon>Bacillati</taxon>
        <taxon>Actinomycetota</taxon>
        <taxon>Actinomycetes</taxon>
        <taxon>Pseudonocardiales</taxon>
        <taxon>Pseudonocardiaceae</taxon>
        <taxon>Crossiella</taxon>
    </lineage>
</organism>
<dbReference type="EMBL" id="JAGIOO010000001">
    <property type="protein sequence ID" value="MBP2478723.1"/>
    <property type="molecule type" value="Genomic_DNA"/>
</dbReference>
<protein>
    <recommendedName>
        <fullName evidence="4">Sulfatase</fullName>
    </recommendedName>
</protein>
<dbReference type="Proteomes" id="UP001519363">
    <property type="component" value="Unassembled WGS sequence"/>
</dbReference>
<gene>
    <name evidence="2" type="ORF">JOF53_007595</name>
</gene>
<feature type="transmembrane region" description="Helical" evidence="1">
    <location>
        <begin position="41"/>
        <end position="59"/>
    </location>
</feature>
<dbReference type="InterPro" id="IPR017850">
    <property type="entry name" value="Alkaline_phosphatase_core_sf"/>
</dbReference>
<keyword evidence="3" id="KW-1185">Reference proteome</keyword>
<name>A0ABS5AQ76_9PSEU</name>
<evidence type="ECO:0000313" key="2">
    <source>
        <dbReference type="EMBL" id="MBP2478723.1"/>
    </source>
</evidence>
<keyword evidence="1" id="KW-0812">Transmembrane</keyword>
<dbReference type="Gene3D" id="3.40.720.10">
    <property type="entry name" value="Alkaline Phosphatase, subunit A"/>
    <property type="match status" value="1"/>
</dbReference>
<feature type="transmembrane region" description="Helical" evidence="1">
    <location>
        <begin position="155"/>
        <end position="173"/>
    </location>
</feature>
<evidence type="ECO:0000313" key="3">
    <source>
        <dbReference type="Proteomes" id="UP001519363"/>
    </source>
</evidence>